<organism evidence="1 2">
    <name type="scientific">Nocardiopsis flavescens</name>
    <dbReference type="NCBI Taxonomy" id="758803"/>
    <lineage>
        <taxon>Bacteria</taxon>
        <taxon>Bacillati</taxon>
        <taxon>Actinomycetota</taxon>
        <taxon>Actinomycetes</taxon>
        <taxon>Streptosporangiales</taxon>
        <taxon>Nocardiopsidaceae</taxon>
        <taxon>Nocardiopsis</taxon>
    </lineage>
</organism>
<evidence type="ECO:0000313" key="1">
    <source>
        <dbReference type="EMBL" id="SHJ17566.1"/>
    </source>
</evidence>
<dbReference type="AlphaFoldDB" id="A0A1M6H5X5"/>
<dbReference type="Proteomes" id="UP000184452">
    <property type="component" value="Unassembled WGS sequence"/>
</dbReference>
<dbReference type="STRING" id="758803.SAMN05421803_10446"/>
<evidence type="ECO:0000313" key="2">
    <source>
        <dbReference type="Proteomes" id="UP000184452"/>
    </source>
</evidence>
<dbReference type="RefSeq" id="WP_245832926.1">
    <property type="nucleotide sequence ID" value="NZ_FQZK01000004.1"/>
</dbReference>
<name>A0A1M6H5X5_9ACTN</name>
<keyword evidence="2" id="KW-1185">Reference proteome</keyword>
<proteinExistence type="predicted"/>
<protein>
    <recommendedName>
        <fullName evidence="3">HNH endonuclease</fullName>
    </recommendedName>
</protein>
<dbReference type="EMBL" id="FQZK01000004">
    <property type="protein sequence ID" value="SHJ17566.1"/>
    <property type="molecule type" value="Genomic_DNA"/>
</dbReference>
<accession>A0A1M6H5X5</accession>
<gene>
    <name evidence="1" type="ORF">SAMN05421803_10446</name>
</gene>
<sequence>MGERDITEVYVYVGEKGTANLRRGIERSVWGWKLDTVEDKKAHHEVLTSLKKDDRLYLGHEGLGRISRPEAQTRTVPEVVVARLTGGLYQHGTPVWDDDVYPYRVPLVIEETLHDVTKEHPRVGPEGIEALRRSACAQGGPYLPESRESVMEQALKEALQEHGGEKALLDPEDPADQIMRDLPPVLDISAYVHVRAEQKKLRAKKLKGRTEVPCDLCGQVLPKRLVHTAHIKRRSKSDHQERSDLSNVMFACTLGCDSLFEHGFVYVDAGGRIRPSSKAQGGALSTAAQRLGEHCLAFSTKNADYFAWHRRTIAAVEES</sequence>
<evidence type="ECO:0008006" key="3">
    <source>
        <dbReference type="Google" id="ProtNLM"/>
    </source>
</evidence>
<reference evidence="1 2" key="1">
    <citation type="submission" date="2016-11" db="EMBL/GenBank/DDBJ databases">
        <authorList>
            <person name="Jaros S."/>
            <person name="Januszkiewicz K."/>
            <person name="Wedrychowicz H."/>
        </authorList>
    </citation>
    <scope>NUCLEOTIDE SEQUENCE [LARGE SCALE GENOMIC DNA]</scope>
    <source>
        <strain evidence="1 2">CGMCC 4.5723</strain>
    </source>
</reference>